<dbReference type="PANTHER" id="PTHR43311">
    <property type="entry name" value="GLUTAMATE--TRNA LIGASE"/>
    <property type="match status" value="1"/>
</dbReference>
<keyword evidence="2 7" id="KW-0479">Metal-binding</keyword>
<keyword evidence="8" id="KW-0648">Protein biosynthesis</keyword>
<dbReference type="AlphaFoldDB" id="A0A562V7B2"/>
<dbReference type="InterPro" id="IPR020058">
    <property type="entry name" value="Glu/Gln-tRNA-synth_Ib_cat-dom"/>
</dbReference>
<dbReference type="GO" id="GO:0006424">
    <property type="term" value="P:glutamyl-tRNA aminoacylation"/>
    <property type="evidence" value="ECO:0007669"/>
    <property type="project" value="InterPro"/>
</dbReference>
<keyword evidence="5 7" id="KW-0067">ATP-binding</keyword>
<sequence length="320" mass="34243">MSIKPESSKTPVVGRFAPSPTGPLHLGSLVAAVGSYLLAKRSGGRWLMRMEDLDQPRVVPGMADDILRTLELLGLHWDGEVVWQSRREPYYQAALDRLAARGIVYPCGCSRAEIARLASAPHGDSELPYPGRCRSGLGAGKLPRAFRVRVPDETLTFSDGIIGAQCQNLATSCGDFVVKRADGPFAYHLAVVVDDELMGVTQVVRGADLLTSTPRQIYLQRLLGFSQPSYSHLPLVAGPGGGKLSKRDNAVSIAQGVDLTQAGGRLVTAALRFLGQELPADLYAAPPVEILAWGREHFDPARISVSGGPLTMHVNDGGTV</sequence>
<dbReference type="GO" id="GO:0004818">
    <property type="term" value="F:glutamate-tRNA ligase activity"/>
    <property type="evidence" value="ECO:0007669"/>
    <property type="project" value="TreeGrafter"/>
</dbReference>
<evidence type="ECO:0000256" key="2">
    <source>
        <dbReference type="ARBA" id="ARBA00022723"/>
    </source>
</evidence>
<evidence type="ECO:0000256" key="8">
    <source>
        <dbReference type="RuleBase" id="RU363037"/>
    </source>
</evidence>
<dbReference type="GO" id="GO:0006400">
    <property type="term" value="P:tRNA modification"/>
    <property type="evidence" value="ECO:0007669"/>
    <property type="project" value="InterPro"/>
</dbReference>
<dbReference type="InterPro" id="IPR049940">
    <property type="entry name" value="GluQ/Sye"/>
</dbReference>
<dbReference type="NCBIfam" id="TIGR03838">
    <property type="entry name" value="queuosine_YadB"/>
    <property type="match status" value="1"/>
</dbReference>
<comment type="similarity">
    <text evidence="7">Belongs to the class-I aminoacyl-tRNA synthetase family. GluQ subfamily.</text>
</comment>
<feature type="short sequence motif" description="'KMSKS' region" evidence="7">
    <location>
        <begin position="243"/>
        <end position="247"/>
    </location>
</feature>
<proteinExistence type="inferred from homology"/>
<keyword evidence="3 7" id="KW-0547">Nucleotide-binding</keyword>
<accession>A0A562V7B2</accession>
<reference evidence="10 11" key="1">
    <citation type="submission" date="2019-07" db="EMBL/GenBank/DDBJ databases">
        <title>Genomic Encyclopedia of Archaeal and Bacterial Type Strains, Phase II (KMG-II): from individual species to whole genera.</title>
        <authorList>
            <person name="Goeker M."/>
        </authorList>
    </citation>
    <scope>NUCLEOTIDE SEQUENCE [LARGE SCALE GENOMIC DNA]</scope>
    <source>
        <strain evidence="10 11">ATCC BAA-1139</strain>
    </source>
</reference>
<dbReference type="EMBL" id="VLLN01000037">
    <property type="protein sequence ID" value="TWJ13648.1"/>
    <property type="molecule type" value="Genomic_DNA"/>
</dbReference>
<feature type="binding site" evidence="7">
    <location>
        <position position="109"/>
    </location>
    <ligand>
        <name>Zn(2+)</name>
        <dbReference type="ChEBI" id="CHEBI:29105"/>
    </ligand>
</feature>
<gene>
    <name evidence="7" type="primary">gluQ</name>
    <name evidence="10" type="ORF">JN12_03762</name>
</gene>
<comment type="cofactor">
    <cofactor evidence="7">
        <name>Zn(2+)</name>
        <dbReference type="ChEBI" id="CHEBI:29105"/>
    </cofactor>
    <text evidence="7">Binds 1 zinc ion per subunit.</text>
</comment>
<evidence type="ECO:0000256" key="1">
    <source>
        <dbReference type="ARBA" id="ARBA00022598"/>
    </source>
</evidence>
<evidence type="ECO:0000313" key="10">
    <source>
        <dbReference type="EMBL" id="TWJ13648.1"/>
    </source>
</evidence>
<dbReference type="NCBIfam" id="NF004315">
    <property type="entry name" value="PRK05710.1-4"/>
    <property type="match status" value="1"/>
</dbReference>
<dbReference type="HAMAP" id="MF_01428">
    <property type="entry name" value="Glu_Q_tRNA_synth"/>
    <property type="match status" value="1"/>
</dbReference>
<feature type="binding site" evidence="7">
    <location>
        <position position="205"/>
    </location>
    <ligand>
        <name>L-glutamate</name>
        <dbReference type="ChEBI" id="CHEBI:29985"/>
    </ligand>
</feature>
<keyword evidence="11" id="KW-1185">Reference proteome</keyword>
<feature type="binding site" evidence="7">
    <location>
        <position position="246"/>
    </location>
    <ligand>
        <name>ATP</name>
        <dbReference type="ChEBI" id="CHEBI:30616"/>
    </ligand>
</feature>
<keyword evidence="6 7" id="KW-0030">Aminoacyl-tRNA synthetase</keyword>
<dbReference type="Pfam" id="PF00749">
    <property type="entry name" value="tRNA-synt_1c"/>
    <property type="match status" value="1"/>
</dbReference>
<evidence type="ECO:0000259" key="9">
    <source>
        <dbReference type="Pfam" id="PF00749"/>
    </source>
</evidence>
<feature type="binding site" evidence="7">
    <location>
        <begin position="15"/>
        <end position="19"/>
    </location>
    <ligand>
        <name>L-glutamate</name>
        <dbReference type="ChEBI" id="CHEBI:29985"/>
    </ligand>
</feature>
<feature type="domain" description="Glutamyl/glutaminyl-tRNA synthetase class Ib catalytic" evidence="9">
    <location>
        <begin position="12"/>
        <end position="255"/>
    </location>
</feature>
<dbReference type="PRINTS" id="PR00987">
    <property type="entry name" value="TRNASYNTHGLU"/>
</dbReference>
<dbReference type="GO" id="GO:0005524">
    <property type="term" value="F:ATP binding"/>
    <property type="evidence" value="ECO:0007669"/>
    <property type="project" value="UniProtKB-KW"/>
</dbReference>
<feature type="binding site" evidence="7">
    <location>
        <position position="107"/>
    </location>
    <ligand>
        <name>Zn(2+)</name>
        <dbReference type="ChEBI" id="CHEBI:29105"/>
    </ligand>
</feature>
<dbReference type="NCBIfam" id="NF004314">
    <property type="entry name" value="PRK05710.1-3"/>
    <property type="match status" value="1"/>
</dbReference>
<protein>
    <recommendedName>
        <fullName evidence="7">Glutamyl-Q tRNA(Asp) synthetase</fullName>
        <shortName evidence="7">Glu-Q-RSs</shortName>
        <ecNumber evidence="7">6.1.1.-</ecNumber>
    </recommendedName>
</protein>
<evidence type="ECO:0000256" key="3">
    <source>
        <dbReference type="ARBA" id="ARBA00022741"/>
    </source>
</evidence>
<organism evidence="10 11">
    <name type="scientific">Geobacter argillaceus</name>
    <dbReference type="NCBI Taxonomy" id="345631"/>
    <lineage>
        <taxon>Bacteria</taxon>
        <taxon>Pseudomonadati</taxon>
        <taxon>Thermodesulfobacteriota</taxon>
        <taxon>Desulfuromonadia</taxon>
        <taxon>Geobacterales</taxon>
        <taxon>Geobacteraceae</taxon>
        <taxon>Geobacter</taxon>
    </lineage>
</organism>
<dbReference type="EC" id="6.1.1.-" evidence="7"/>
<feature type="short sequence motif" description="'HIGH' region" evidence="7">
    <location>
        <begin position="18"/>
        <end position="28"/>
    </location>
</feature>
<dbReference type="PANTHER" id="PTHR43311:SF1">
    <property type="entry name" value="GLUTAMYL-Q TRNA(ASP) SYNTHETASE"/>
    <property type="match status" value="1"/>
</dbReference>
<feature type="binding site" evidence="7">
    <location>
        <position position="133"/>
    </location>
    <ligand>
        <name>Zn(2+)</name>
        <dbReference type="ChEBI" id="CHEBI:29105"/>
    </ligand>
</feature>
<comment type="function">
    <text evidence="7">Catalyzes the tRNA-independent activation of glutamate in presence of ATP and the subsequent transfer of glutamate onto a tRNA(Asp). Glutamate is transferred on the 2-amino-5-(4,5-dihydroxy-2-cyclopenten-1-yl) moiety of the queuosine in the wobble position of the QUC anticodon.</text>
</comment>
<keyword evidence="1 7" id="KW-0436">Ligase</keyword>
<evidence type="ECO:0000313" key="11">
    <source>
        <dbReference type="Proteomes" id="UP000319449"/>
    </source>
</evidence>
<dbReference type="SUPFAM" id="SSF52374">
    <property type="entry name" value="Nucleotidylyl transferase"/>
    <property type="match status" value="1"/>
</dbReference>
<evidence type="ECO:0000256" key="4">
    <source>
        <dbReference type="ARBA" id="ARBA00022833"/>
    </source>
</evidence>
<dbReference type="Gene3D" id="3.40.50.620">
    <property type="entry name" value="HUPs"/>
    <property type="match status" value="1"/>
</dbReference>
<comment type="caution">
    <text evidence="10">The sequence shown here is derived from an EMBL/GenBank/DDBJ whole genome shotgun (WGS) entry which is preliminary data.</text>
</comment>
<name>A0A562V7B2_9BACT</name>
<dbReference type="Proteomes" id="UP000319449">
    <property type="component" value="Unassembled WGS sequence"/>
</dbReference>
<feature type="binding site" evidence="7">
    <location>
        <position position="51"/>
    </location>
    <ligand>
        <name>L-glutamate</name>
        <dbReference type="ChEBI" id="CHEBI:29985"/>
    </ligand>
</feature>
<dbReference type="InterPro" id="IPR000924">
    <property type="entry name" value="Glu/Gln-tRNA-synth"/>
</dbReference>
<feature type="binding site" evidence="7">
    <location>
        <position position="129"/>
    </location>
    <ligand>
        <name>Zn(2+)</name>
        <dbReference type="ChEBI" id="CHEBI:29105"/>
    </ligand>
</feature>
<evidence type="ECO:0000256" key="7">
    <source>
        <dbReference type="HAMAP-Rule" id="MF_01428"/>
    </source>
</evidence>
<dbReference type="GO" id="GO:0005829">
    <property type="term" value="C:cytosol"/>
    <property type="evidence" value="ECO:0007669"/>
    <property type="project" value="TreeGrafter"/>
</dbReference>
<dbReference type="GO" id="GO:0008270">
    <property type="term" value="F:zinc ion binding"/>
    <property type="evidence" value="ECO:0007669"/>
    <property type="project" value="UniProtKB-UniRule"/>
</dbReference>
<evidence type="ECO:0000256" key="5">
    <source>
        <dbReference type="ARBA" id="ARBA00022840"/>
    </source>
</evidence>
<evidence type="ECO:0000256" key="6">
    <source>
        <dbReference type="ARBA" id="ARBA00023146"/>
    </source>
</evidence>
<dbReference type="InterPro" id="IPR022380">
    <property type="entry name" value="Glu-Q_tRNA(Asp)_Synthase"/>
</dbReference>
<feature type="binding site" evidence="7">
    <location>
        <position position="187"/>
    </location>
    <ligand>
        <name>L-glutamate</name>
        <dbReference type="ChEBI" id="CHEBI:29985"/>
    </ligand>
</feature>
<dbReference type="InterPro" id="IPR014729">
    <property type="entry name" value="Rossmann-like_a/b/a_fold"/>
</dbReference>
<keyword evidence="4 7" id="KW-0862">Zinc</keyword>